<dbReference type="EMBL" id="FXTQ01000004">
    <property type="protein sequence ID" value="SMO83265.1"/>
    <property type="molecule type" value="Genomic_DNA"/>
</dbReference>
<sequence>MRTITILTFIFFTNNIFSQNYFDYKKERNLFNLNLISKNQKILSYKKINDSEKLQGRYLGEVKTNQGTYYVVISSFIFNLKNSPTSENHIFIYTDKKQYFGYYYLSHINELPTTLKKCKLYFDNKNCKEKNIISLDNGFPKAINLKCNGENNYYELKK</sequence>
<dbReference type="OrthoDB" id="676503at2"/>
<dbReference type="RefSeq" id="WP_111380081.1">
    <property type="nucleotide sequence ID" value="NZ_CP043612.1"/>
</dbReference>
<evidence type="ECO:0000313" key="1">
    <source>
        <dbReference type="EMBL" id="SMO83265.1"/>
    </source>
</evidence>
<name>A0A521EH82_9FLAO</name>
<organism evidence="1 2">
    <name type="scientific">Flavobacterium nitrogenifigens</name>
    <dbReference type="NCBI Taxonomy" id="1617283"/>
    <lineage>
        <taxon>Bacteria</taxon>
        <taxon>Pseudomonadati</taxon>
        <taxon>Bacteroidota</taxon>
        <taxon>Flavobacteriia</taxon>
        <taxon>Flavobacteriales</taxon>
        <taxon>Flavobacteriaceae</taxon>
        <taxon>Flavobacterium</taxon>
    </lineage>
</organism>
<dbReference type="Proteomes" id="UP000319267">
    <property type="component" value="Unassembled WGS sequence"/>
</dbReference>
<reference evidence="1 2" key="1">
    <citation type="submission" date="2017-05" db="EMBL/GenBank/DDBJ databases">
        <authorList>
            <person name="Varghese N."/>
            <person name="Submissions S."/>
        </authorList>
    </citation>
    <scope>NUCLEOTIDE SEQUENCE [LARGE SCALE GENOMIC DNA]</scope>
    <source>
        <strain evidence="1 2">DSM 29982</strain>
    </source>
</reference>
<proteinExistence type="predicted"/>
<evidence type="ECO:0000313" key="2">
    <source>
        <dbReference type="Proteomes" id="UP000319267"/>
    </source>
</evidence>
<dbReference type="AlphaFoldDB" id="A0A521EH82"/>
<accession>A0A521EH82</accession>
<keyword evidence="2" id="KW-1185">Reference proteome</keyword>
<protein>
    <submittedName>
        <fullName evidence="1">Uncharacterized protein</fullName>
    </submittedName>
</protein>
<gene>
    <name evidence="1" type="ORF">SAMN06265220_104298</name>
</gene>